<dbReference type="GO" id="GO:0005524">
    <property type="term" value="F:ATP binding"/>
    <property type="evidence" value="ECO:0007669"/>
    <property type="project" value="UniProtKB-KW"/>
</dbReference>
<dbReference type="eggNOG" id="COG1597">
    <property type="taxonomic scope" value="Bacteria"/>
</dbReference>
<keyword evidence="11" id="KW-1185">Reference proteome</keyword>
<proteinExistence type="inferred from homology"/>
<dbReference type="Proteomes" id="UP000030361">
    <property type="component" value="Chromosome"/>
</dbReference>
<keyword evidence="7" id="KW-0443">Lipid metabolism</keyword>
<dbReference type="EMBL" id="CP018906">
    <property type="protein sequence ID" value="AQW20546.1"/>
    <property type="molecule type" value="Genomic_DNA"/>
</dbReference>
<name>A0A1S6QG08_9LACO</name>
<evidence type="ECO:0000256" key="7">
    <source>
        <dbReference type="ARBA" id="ARBA00023209"/>
    </source>
</evidence>
<evidence type="ECO:0000256" key="4">
    <source>
        <dbReference type="ARBA" id="ARBA00022741"/>
    </source>
</evidence>
<evidence type="ECO:0000313" key="10">
    <source>
        <dbReference type="EMBL" id="AQW20546.1"/>
    </source>
</evidence>
<keyword evidence="8" id="KW-1208">Phospholipid metabolism</keyword>
<dbReference type="NCBIfam" id="TIGR00147">
    <property type="entry name" value="YegS/Rv2252/BmrU family lipid kinase"/>
    <property type="match status" value="1"/>
</dbReference>
<keyword evidence="5" id="KW-0418">Kinase</keyword>
<keyword evidence="6" id="KW-0067">ATP-binding</keyword>
<dbReference type="InterPro" id="IPR050187">
    <property type="entry name" value="Lipid_Phosphate_FormReg"/>
</dbReference>
<feature type="domain" description="DAGKc" evidence="9">
    <location>
        <begin position="1"/>
        <end position="141"/>
    </location>
</feature>
<keyword evidence="7" id="KW-0444">Lipid biosynthesis</keyword>
<dbReference type="InterPro" id="IPR001206">
    <property type="entry name" value="Diacylglycerol_kinase_cat_dom"/>
</dbReference>
<dbReference type="AlphaFoldDB" id="A0A1S6QG08"/>
<dbReference type="InterPro" id="IPR005218">
    <property type="entry name" value="Diacylglycerol/lipid_kinase"/>
</dbReference>
<dbReference type="KEGG" id="lcu:PL11_000635"/>
<evidence type="ECO:0000259" key="9">
    <source>
        <dbReference type="PROSITE" id="PS50146"/>
    </source>
</evidence>
<keyword evidence="3" id="KW-0808">Transferase</keyword>
<dbReference type="InterPro" id="IPR017438">
    <property type="entry name" value="ATP-NAD_kinase_N"/>
</dbReference>
<dbReference type="Gene3D" id="3.40.50.10330">
    <property type="entry name" value="Probable inorganic polyphosphate/atp-NAD kinase, domain 1"/>
    <property type="match status" value="1"/>
</dbReference>
<dbReference type="Gene3D" id="2.60.200.40">
    <property type="match status" value="1"/>
</dbReference>
<dbReference type="PANTHER" id="PTHR12358:SF54">
    <property type="entry name" value="SPHINGOSINE KINASE RELATED PROTEIN"/>
    <property type="match status" value="1"/>
</dbReference>
<evidence type="ECO:0000256" key="5">
    <source>
        <dbReference type="ARBA" id="ARBA00022777"/>
    </source>
</evidence>
<evidence type="ECO:0000256" key="6">
    <source>
        <dbReference type="ARBA" id="ARBA00022840"/>
    </source>
</evidence>
<dbReference type="SUPFAM" id="SSF111331">
    <property type="entry name" value="NAD kinase/diacylglycerol kinase-like"/>
    <property type="match status" value="1"/>
</dbReference>
<comment type="cofactor">
    <cofactor evidence="1">
        <name>Mg(2+)</name>
        <dbReference type="ChEBI" id="CHEBI:18420"/>
    </cofactor>
</comment>
<dbReference type="InterPro" id="IPR016064">
    <property type="entry name" value="NAD/diacylglycerol_kinase_sf"/>
</dbReference>
<dbReference type="SMART" id="SM00046">
    <property type="entry name" value="DAGKc"/>
    <property type="match status" value="1"/>
</dbReference>
<keyword evidence="4" id="KW-0547">Nucleotide-binding</keyword>
<dbReference type="Pfam" id="PF19279">
    <property type="entry name" value="YegS_C"/>
    <property type="match status" value="1"/>
</dbReference>
<comment type="similarity">
    <text evidence="2">Belongs to the diacylglycerol/lipid kinase family.</text>
</comment>
<evidence type="ECO:0000313" key="11">
    <source>
        <dbReference type="Proteomes" id="UP000030361"/>
    </source>
</evidence>
<dbReference type="GO" id="GO:0016301">
    <property type="term" value="F:kinase activity"/>
    <property type="evidence" value="ECO:0007669"/>
    <property type="project" value="UniProtKB-KW"/>
</dbReference>
<gene>
    <name evidence="10" type="ORF">PL11_000635</name>
</gene>
<organism evidence="10 11">
    <name type="scientific">Lentilactobacillus curieae</name>
    <dbReference type="NCBI Taxonomy" id="1138822"/>
    <lineage>
        <taxon>Bacteria</taxon>
        <taxon>Bacillati</taxon>
        <taxon>Bacillota</taxon>
        <taxon>Bacilli</taxon>
        <taxon>Lactobacillales</taxon>
        <taxon>Lactobacillaceae</taxon>
        <taxon>Lentilactobacillus</taxon>
    </lineage>
</organism>
<dbReference type="PROSITE" id="PS50146">
    <property type="entry name" value="DAGK"/>
    <property type="match status" value="1"/>
</dbReference>
<protein>
    <recommendedName>
        <fullName evidence="9">DAGKc domain-containing protein</fullName>
    </recommendedName>
</protein>
<evidence type="ECO:0000256" key="1">
    <source>
        <dbReference type="ARBA" id="ARBA00001946"/>
    </source>
</evidence>
<keyword evidence="7" id="KW-0594">Phospholipid biosynthesis</keyword>
<dbReference type="InterPro" id="IPR045540">
    <property type="entry name" value="YegS/DAGK_C"/>
</dbReference>
<evidence type="ECO:0000256" key="3">
    <source>
        <dbReference type="ARBA" id="ARBA00022679"/>
    </source>
</evidence>
<reference evidence="10 11" key="1">
    <citation type="journal article" date="2015" name="Genome Announc.">
        <title>Genome Sequence of Lactobacillus curieae CCTCC M 2011381T, a Novel Producer of Gamma-aminobutyric Acid.</title>
        <authorList>
            <person name="Wang Y."/>
            <person name="Wang Y."/>
            <person name="Lang C."/>
            <person name="Wei D."/>
            <person name="Xu P."/>
            <person name="Xie J."/>
        </authorList>
    </citation>
    <scope>NUCLEOTIDE SEQUENCE [LARGE SCALE GENOMIC DNA]</scope>
    <source>
        <strain evidence="10 11">CCTCC M 2011381</strain>
    </source>
</reference>
<dbReference type="Pfam" id="PF00781">
    <property type="entry name" value="DAGK_cat"/>
    <property type="match status" value="1"/>
</dbReference>
<accession>A0A1S6QG08</accession>
<evidence type="ECO:0000256" key="8">
    <source>
        <dbReference type="ARBA" id="ARBA00023264"/>
    </source>
</evidence>
<sequence>MAEKFYFVVNEAAAGGNVAKLWPKIDQRLNQLNVTHSDFKTNFKGDAVRIAKKILAADSSKESVIVAVGGDGTLHEILNGCKQYYASHPSEHQVPITFLPVGSGNDFARAMKISDNWSVALDQILRVSSPQSLVVGEYQENLRGTHGYFINNFGIGLDATIVHDANHSQVKHSKIFGKFSYILAALHVIRTFKPVPTTVITDFERHHFNNGFLITTTNIPYFGGGVNIVPTASAHANNLDLVLIEKPSWKQITSFICHLLVKKHLNLKFVNHFSQKHFTIVTREKRFSQIDGEETPRQEFDVSFSTSSYPFWIK</sequence>
<evidence type="ECO:0000256" key="2">
    <source>
        <dbReference type="ARBA" id="ARBA00005983"/>
    </source>
</evidence>
<dbReference type="PANTHER" id="PTHR12358">
    <property type="entry name" value="SPHINGOSINE KINASE"/>
    <property type="match status" value="1"/>
</dbReference>
<dbReference type="GO" id="GO:0008654">
    <property type="term" value="P:phospholipid biosynthetic process"/>
    <property type="evidence" value="ECO:0007669"/>
    <property type="project" value="UniProtKB-KW"/>
</dbReference>
<dbReference type="OrthoDB" id="9786026at2"/>
<dbReference type="RefSeq" id="WP_035168523.1">
    <property type="nucleotide sequence ID" value="NZ_CP018906.1"/>
</dbReference>